<reference evidence="1" key="1">
    <citation type="journal article" date="2019" name="Sci. Rep.">
        <title>Draft genome of Tanacetum cinerariifolium, the natural source of mosquito coil.</title>
        <authorList>
            <person name="Yamashiro T."/>
            <person name="Shiraishi A."/>
            <person name="Satake H."/>
            <person name="Nakayama K."/>
        </authorList>
    </citation>
    <scope>NUCLEOTIDE SEQUENCE</scope>
</reference>
<dbReference type="EMBL" id="BKCJ010039970">
    <property type="protein sequence ID" value="GEV95578.1"/>
    <property type="molecule type" value="Genomic_DNA"/>
</dbReference>
<sequence length="141" mass="15563">MIDFSRVVTKQSPTIDLSRLTVGSDAYGNVIVVDLHFAGKCFEPDNTTSDLHDATTRTLSTGQVFVTVNMRTIRKLVGNPAELVNRNIGFKREDVSGMTISELKDHTTSLVPGEEVWMIFQMTSSLKPVEGADRLKQFAAT</sequence>
<organism evidence="1">
    <name type="scientific">Tanacetum cinerariifolium</name>
    <name type="common">Dalmatian daisy</name>
    <name type="synonym">Chrysanthemum cinerariifolium</name>
    <dbReference type="NCBI Taxonomy" id="118510"/>
    <lineage>
        <taxon>Eukaryota</taxon>
        <taxon>Viridiplantae</taxon>
        <taxon>Streptophyta</taxon>
        <taxon>Embryophyta</taxon>
        <taxon>Tracheophyta</taxon>
        <taxon>Spermatophyta</taxon>
        <taxon>Magnoliopsida</taxon>
        <taxon>eudicotyledons</taxon>
        <taxon>Gunneridae</taxon>
        <taxon>Pentapetalae</taxon>
        <taxon>asterids</taxon>
        <taxon>campanulids</taxon>
        <taxon>Asterales</taxon>
        <taxon>Asteraceae</taxon>
        <taxon>Asteroideae</taxon>
        <taxon>Anthemideae</taxon>
        <taxon>Anthemidinae</taxon>
        <taxon>Tanacetum</taxon>
    </lineage>
</organism>
<accession>A0A699GRJ7</accession>
<dbReference type="AlphaFoldDB" id="A0A699GRJ7"/>
<gene>
    <name evidence="1" type="ORF">Tci_167555</name>
</gene>
<proteinExistence type="predicted"/>
<feature type="non-terminal residue" evidence="1">
    <location>
        <position position="141"/>
    </location>
</feature>
<comment type="caution">
    <text evidence="1">The sequence shown here is derived from an EMBL/GenBank/DDBJ whole genome shotgun (WGS) entry which is preliminary data.</text>
</comment>
<protein>
    <submittedName>
        <fullName evidence="1">Uncharacterized protein</fullName>
    </submittedName>
</protein>
<name>A0A699GRJ7_TANCI</name>
<evidence type="ECO:0000313" key="1">
    <source>
        <dbReference type="EMBL" id="GEV95578.1"/>
    </source>
</evidence>